<keyword evidence="8" id="KW-0067">ATP-binding</keyword>
<dbReference type="SUPFAM" id="SSF52540">
    <property type="entry name" value="P-loop containing nucleoside triphosphate hydrolases"/>
    <property type="match status" value="1"/>
</dbReference>
<dbReference type="Gene3D" id="3.40.50.300">
    <property type="entry name" value="P-loop containing nucleotide triphosphate hydrolases"/>
    <property type="match status" value="1"/>
</dbReference>
<evidence type="ECO:0000256" key="8">
    <source>
        <dbReference type="ARBA" id="ARBA00022840"/>
    </source>
</evidence>
<keyword evidence="5" id="KW-0819">tRNA processing</keyword>
<evidence type="ECO:0000313" key="12">
    <source>
        <dbReference type="Proteomes" id="UP000071065"/>
    </source>
</evidence>
<evidence type="ECO:0000256" key="10">
    <source>
        <dbReference type="ARBA" id="ARBA00032441"/>
    </source>
</evidence>
<dbReference type="GO" id="GO:0046872">
    <property type="term" value="F:metal ion binding"/>
    <property type="evidence" value="ECO:0007669"/>
    <property type="project" value="UniProtKB-KW"/>
</dbReference>
<dbReference type="FunFam" id="3.40.50.300:FF:000406">
    <property type="entry name" value="tRNA (N6-adenosine(37)-N6)-threonylcarbamoyltransferase complex ATPase TsaE"/>
    <property type="match status" value="1"/>
</dbReference>
<dbReference type="InterPro" id="IPR027417">
    <property type="entry name" value="P-loop_NTPase"/>
</dbReference>
<keyword evidence="7" id="KW-0547">Nucleotide-binding</keyword>
<dbReference type="KEGG" id="emp:EZMO1_0491"/>
<keyword evidence="6" id="KW-0479">Metal-binding</keyword>
<dbReference type="AlphaFoldDB" id="A0A142B7L6"/>
<sequence length="177" mass="19465">MSRTMQEKVMQEKAIQNKVNNNQINLLIDDEDAMVQLGSALAEAMGGEAVIYLQGDLGAGKTTLCRGILRHFGHQGAVKSPTYTLVEPYNVDGQLIYHFDLYRLADPEELEFIGGRDYFSEAGLCLIEWPGRGEGALPDADLEVTLDYNLPGRKATIVAGTVRGITMLARMQEGKCQ</sequence>
<comment type="subcellular location">
    <subcellularLocation>
        <location evidence="1">Cytoplasm</location>
    </subcellularLocation>
</comment>
<dbReference type="PATRIC" id="fig|570277.3.peg.522"/>
<dbReference type="EMBL" id="CP013251">
    <property type="protein sequence ID" value="AMO54742.1"/>
    <property type="molecule type" value="Genomic_DNA"/>
</dbReference>
<name>A0A142B7L6_9GAMM</name>
<evidence type="ECO:0000256" key="1">
    <source>
        <dbReference type="ARBA" id="ARBA00004496"/>
    </source>
</evidence>
<evidence type="ECO:0000256" key="3">
    <source>
        <dbReference type="ARBA" id="ARBA00019010"/>
    </source>
</evidence>
<dbReference type="Proteomes" id="UP000071065">
    <property type="component" value="Chromosome"/>
</dbReference>
<comment type="similarity">
    <text evidence="2">Belongs to the TsaE family.</text>
</comment>
<keyword evidence="9" id="KW-0460">Magnesium</keyword>
<protein>
    <recommendedName>
        <fullName evidence="3">tRNA threonylcarbamoyladenosine biosynthesis protein TsaE</fullName>
    </recommendedName>
    <alternativeName>
        <fullName evidence="10">t(6)A37 threonylcarbamoyladenosine biosynthesis protein TsaE</fullName>
    </alternativeName>
</protein>
<dbReference type="PANTHER" id="PTHR33540">
    <property type="entry name" value="TRNA THREONYLCARBAMOYLADENOSINE BIOSYNTHESIS PROTEIN TSAE"/>
    <property type="match status" value="1"/>
</dbReference>
<dbReference type="PANTHER" id="PTHR33540:SF2">
    <property type="entry name" value="TRNA THREONYLCARBAMOYLADENOSINE BIOSYNTHESIS PROTEIN TSAE"/>
    <property type="match status" value="1"/>
</dbReference>
<dbReference type="NCBIfam" id="TIGR00150">
    <property type="entry name" value="T6A_YjeE"/>
    <property type="match status" value="1"/>
</dbReference>
<evidence type="ECO:0000256" key="4">
    <source>
        <dbReference type="ARBA" id="ARBA00022490"/>
    </source>
</evidence>
<dbReference type="GO" id="GO:0005524">
    <property type="term" value="F:ATP binding"/>
    <property type="evidence" value="ECO:0007669"/>
    <property type="project" value="UniProtKB-KW"/>
</dbReference>
<evidence type="ECO:0000256" key="7">
    <source>
        <dbReference type="ARBA" id="ARBA00022741"/>
    </source>
</evidence>
<evidence type="ECO:0000256" key="2">
    <source>
        <dbReference type="ARBA" id="ARBA00007599"/>
    </source>
</evidence>
<evidence type="ECO:0000256" key="9">
    <source>
        <dbReference type="ARBA" id="ARBA00022842"/>
    </source>
</evidence>
<proteinExistence type="inferred from homology"/>
<accession>A0A142B7L6</accession>
<gene>
    <name evidence="11" type="primary">tsaE</name>
    <name evidence="11" type="ORF">EZMO1_0491</name>
</gene>
<dbReference type="GO" id="GO:0005737">
    <property type="term" value="C:cytoplasm"/>
    <property type="evidence" value="ECO:0007669"/>
    <property type="project" value="UniProtKB-SubCell"/>
</dbReference>
<keyword evidence="4" id="KW-0963">Cytoplasm</keyword>
<evidence type="ECO:0000313" key="11">
    <source>
        <dbReference type="EMBL" id="AMO54742.1"/>
    </source>
</evidence>
<dbReference type="InterPro" id="IPR003442">
    <property type="entry name" value="T6A_TsaE"/>
</dbReference>
<reference evidence="11 12" key="1">
    <citation type="journal article" date="2016" name="Front. Microbiol.">
        <title>Genomic Insight into the Host-Endosymbiont Relationship of Endozoicomonas montiporae CL-33(T) with its Coral Host.</title>
        <authorList>
            <person name="Ding J.-Y."/>
            <person name="Shiu J.-H."/>
            <person name="Chen W.-M."/>
            <person name="Chiang Y.-R."/>
            <person name="Tang S.-L."/>
        </authorList>
    </citation>
    <scope>NUCLEOTIDE SEQUENCE [LARGE SCALE GENOMIC DNA]</scope>
    <source>
        <strain evidence="11 12">CL-33</strain>
    </source>
</reference>
<dbReference type="STRING" id="570277.EZMO1_0491"/>
<dbReference type="GO" id="GO:0002949">
    <property type="term" value="P:tRNA threonylcarbamoyladenosine modification"/>
    <property type="evidence" value="ECO:0007669"/>
    <property type="project" value="InterPro"/>
</dbReference>
<dbReference type="Pfam" id="PF02367">
    <property type="entry name" value="TsaE"/>
    <property type="match status" value="1"/>
</dbReference>
<evidence type="ECO:0000256" key="5">
    <source>
        <dbReference type="ARBA" id="ARBA00022694"/>
    </source>
</evidence>
<evidence type="ECO:0000256" key="6">
    <source>
        <dbReference type="ARBA" id="ARBA00022723"/>
    </source>
</evidence>
<organism evidence="11 12">
    <name type="scientific">Endozoicomonas montiporae CL-33</name>
    <dbReference type="NCBI Taxonomy" id="570277"/>
    <lineage>
        <taxon>Bacteria</taxon>
        <taxon>Pseudomonadati</taxon>
        <taxon>Pseudomonadota</taxon>
        <taxon>Gammaproteobacteria</taxon>
        <taxon>Oceanospirillales</taxon>
        <taxon>Endozoicomonadaceae</taxon>
        <taxon>Endozoicomonas</taxon>
    </lineage>
</organism>